<feature type="transmembrane region" description="Helical" evidence="7">
    <location>
        <begin position="337"/>
        <end position="359"/>
    </location>
</feature>
<dbReference type="AlphaFoldDB" id="A0A834GUE5"/>
<dbReference type="InterPro" id="IPR045069">
    <property type="entry name" value="MATE_euk"/>
</dbReference>
<evidence type="ECO:0000256" key="1">
    <source>
        <dbReference type="ARBA" id="ARBA00004141"/>
    </source>
</evidence>
<comment type="similarity">
    <text evidence="2">Belongs to the multi antimicrobial extrusion (MATE) (TC 2.A.66.1) family.</text>
</comment>
<evidence type="ECO:0000313" key="9">
    <source>
        <dbReference type="Proteomes" id="UP000626092"/>
    </source>
</evidence>
<feature type="transmembrane region" description="Helical" evidence="7">
    <location>
        <begin position="365"/>
        <end position="386"/>
    </location>
</feature>
<dbReference type="GO" id="GO:0015297">
    <property type="term" value="F:antiporter activity"/>
    <property type="evidence" value="ECO:0007669"/>
    <property type="project" value="InterPro"/>
</dbReference>
<organism evidence="8 9">
    <name type="scientific">Rhododendron simsii</name>
    <name type="common">Sims's rhododendron</name>
    <dbReference type="NCBI Taxonomy" id="118357"/>
    <lineage>
        <taxon>Eukaryota</taxon>
        <taxon>Viridiplantae</taxon>
        <taxon>Streptophyta</taxon>
        <taxon>Embryophyta</taxon>
        <taxon>Tracheophyta</taxon>
        <taxon>Spermatophyta</taxon>
        <taxon>Magnoliopsida</taxon>
        <taxon>eudicotyledons</taxon>
        <taxon>Gunneridae</taxon>
        <taxon>Pentapetalae</taxon>
        <taxon>asterids</taxon>
        <taxon>Ericales</taxon>
        <taxon>Ericaceae</taxon>
        <taxon>Ericoideae</taxon>
        <taxon>Rhodoreae</taxon>
        <taxon>Rhododendron</taxon>
    </lineage>
</organism>
<dbReference type="Pfam" id="PF01554">
    <property type="entry name" value="MatE"/>
    <property type="match status" value="2"/>
</dbReference>
<dbReference type="GO" id="GO:1990961">
    <property type="term" value="P:xenobiotic detoxification by transmembrane export across the plasma membrane"/>
    <property type="evidence" value="ECO:0007669"/>
    <property type="project" value="InterPro"/>
</dbReference>
<dbReference type="GO" id="GO:0016020">
    <property type="term" value="C:membrane"/>
    <property type="evidence" value="ECO:0007669"/>
    <property type="project" value="UniProtKB-SubCell"/>
</dbReference>
<gene>
    <name evidence="8" type="ORF">RHSIM_Rhsim06G0200900</name>
</gene>
<evidence type="ECO:0000256" key="2">
    <source>
        <dbReference type="ARBA" id="ARBA00010199"/>
    </source>
</evidence>
<reference evidence="8" key="1">
    <citation type="submission" date="2019-11" db="EMBL/GenBank/DDBJ databases">
        <authorList>
            <person name="Liu Y."/>
            <person name="Hou J."/>
            <person name="Li T.-Q."/>
            <person name="Guan C.-H."/>
            <person name="Wu X."/>
            <person name="Wu H.-Z."/>
            <person name="Ling F."/>
            <person name="Zhang R."/>
            <person name="Shi X.-G."/>
            <person name="Ren J.-P."/>
            <person name="Chen E.-F."/>
            <person name="Sun J.-M."/>
        </authorList>
    </citation>
    <scope>NUCLEOTIDE SEQUENCE</scope>
    <source>
        <strain evidence="8">Adult_tree_wgs_1</strain>
        <tissue evidence="8">Leaves</tissue>
    </source>
</reference>
<dbReference type="EMBL" id="WJXA01000006">
    <property type="protein sequence ID" value="KAF7140450.1"/>
    <property type="molecule type" value="Genomic_DNA"/>
</dbReference>
<feature type="transmembrane region" description="Helical" evidence="7">
    <location>
        <begin position="169"/>
        <end position="189"/>
    </location>
</feature>
<keyword evidence="5 7" id="KW-0472">Membrane</keyword>
<evidence type="ECO:0000256" key="6">
    <source>
        <dbReference type="SAM" id="MobiDB-lite"/>
    </source>
</evidence>
<feature type="compositionally biased region" description="Low complexity" evidence="6">
    <location>
        <begin position="1"/>
        <end position="17"/>
    </location>
</feature>
<comment type="caution">
    <text evidence="8">The sequence shown here is derived from an EMBL/GenBank/DDBJ whole genome shotgun (WGS) entry which is preliminary data.</text>
</comment>
<feature type="transmembrane region" description="Helical" evidence="7">
    <location>
        <begin position="98"/>
        <end position="123"/>
    </location>
</feature>
<keyword evidence="4 7" id="KW-1133">Transmembrane helix</keyword>
<evidence type="ECO:0000256" key="5">
    <source>
        <dbReference type="ARBA" id="ARBA00023136"/>
    </source>
</evidence>
<feature type="transmembrane region" description="Helical" evidence="7">
    <location>
        <begin position="135"/>
        <end position="157"/>
    </location>
</feature>
<accession>A0A834GUE5</accession>
<proteinExistence type="inferred from homology"/>
<keyword evidence="9" id="KW-1185">Reference proteome</keyword>
<keyword evidence="3 7" id="KW-0812">Transmembrane</keyword>
<feature type="transmembrane region" description="Helical" evidence="7">
    <location>
        <begin position="58"/>
        <end position="78"/>
    </location>
</feature>
<evidence type="ECO:0000256" key="3">
    <source>
        <dbReference type="ARBA" id="ARBA00022692"/>
    </source>
</evidence>
<dbReference type="GO" id="GO:0042910">
    <property type="term" value="F:xenobiotic transmembrane transporter activity"/>
    <property type="evidence" value="ECO:0007669"/>
    <property type="project" value="InterPro"/>
</dbReference>
<dbReference type="Proteomes" id="UP000626092">
    <property type="component" value="Unassembled WGS sequence"/>
</dbReference>
<evidence type="ECO:0000256" key="4">
    <source>
        <dbReference type="ARBA" id="ARBA00022989"/>
    </source>
</evidence>
<evidence type="ECO:0000313" key="8">
    <source>
        <dbReference type="EMBL" id="KAF7140450.1"/>
    </source>
</evidence>
<feature type="transmembrane region" description="Helical" evidence="7">
    <location>
        <begin position="299"/>
        <end position="316"/>
    </location>
</feature>
<sequence>MSANSARSSLDDSSLLAEVEEDGHEEEAATGERENRWWKKVLDLEEAKNQVLYSLPMILTNVSYYMIPMVTVMFAGHLGDLELAGSNLANSWATVTGYAFMISKSAALYMRYLIPGLFAYGVLQNILRFLQTQSVVVPLVFCSVLPLIAHVGVAYVLVHWTPLGFKGAALAVSISLWIAVLFLAGYMLLAKKFHKTWNGFSAESLGHVFTNLKLALPSAAMVCVNTEAIAYMITYGLSAAASTRVSNELGASNPDRAMHAMAVTLKLSLCLALIVVLALGFGHNIWASLFSDSSTVIEYFASLTPFLLISIVFDSIQGSDAYCAGVARGCGWQHLAVYANLGTFYCIGMPIAILLGFKLKLYAKGLWLGLICGLCCQTSTLLLLTLRSKWIQMELSENTSNENHVIV</sequence>
<comment type="subcellular location">
    <subcellularLocation>
        <location evidence="1">Membrane</location>
        <topology evidence="1">Multi-pass membrane protein</topology>
    </subcellularLocation>
</comment>
<dbReference type="CDD" id="cd13132">
    <property type="entry name" value="MATE_eukaryotic"/>
    <property type="match status" value="1"/>
</dbReference>
<name>A0A834GUE5_RHOSS</name>
<dbReference type="OrthoDB" id="2126698at2759"/>
<dbReference type="PANTHER" id="PTHR11206">
    <property type="entry name" value="MULTIDRUG RESISTANCE PROTEIN"/>
    <property type="match status" value="1"/>
</dbReference>
<evidence type="ECO:0000256" key="7">
    <source>
        <dbReference type="SAM" id="Phobius"/>
    </source>
</evidence>
<feature type="transmembrane region" description="Helical" evidence="7">
    <location>
        <begin position="267"/>
        <end position="287"/>
    </location>
</feature>
<protein>
    <submittedName>
        <fullName evidence="8">Uncharacterized protein</fullName>
    </submittedName>
</protein>
<feature type="region of interest" description="Disordered" evidence="6">
    <location>
        <begin position="1"/>
        <end position="31"/>
    </location>
</feature>
<dbReference type="InterPro" id="IPR002528">
    <property type="entry name" value="MATE_fam"/>
</dbReference>